<accession>Q6IIA6</accession>
<evidence type="ECO:0000313" key="2">
    <source>
        <dbReference type="EMBL" id="DAA03360.1"/>
    </source>
</evidence>
<sequence>MFGHIHRWTGTPMNGVEWSGPGHGPGTCSMHISPTSCTMANTHPNRQTRTLSPRVLQFRESCSPGVLEPCSY</sequence>
<proteinExistence type="predicted"/>
<name>Q6IIA6_DROME</name>
<feature type="region of interest" description="Disordered" evidence="1">
    <location>
        <begin position="1"/>
        <end position="55"/>
    </location>
</feature>
<protein>
    <submittedName>
        <fullName evidence="2">HDC19177</fullName>
    </submittedName>
</protein>
<feature type="compositionally biased region" description="Polar residues" evidence="1">
    <location>
        <begin position="30"/>
        <end position="51"/>
    </location>
</feature>
<dbReference type="AlphaFoldDB" id="Q6IIA6"/>
<gene>
    <name evidence="2" type="ORF">HDC19177</name>
</gene>
<organism evidence="2">
    <name type="scientific">Drosophila melanogaster</name>
    <name type="common">Fruit fly</name>
    <dbReference type="NCBI Taxonomy" id="7227"/>
    <lineage>
        <taxon>Eukaryota</taxon>
        <taxon>Metazoa</taxon>
        <taxon>Ecdysozoa</taxon>
        <taxon>Arthropoda</taxon>
        <taxon>Hexapoda</taxon>
        <taxon>Insecta</taxon>
        <taxon>Pterygota</taxon>
        <taxon>Neoptera</taxon>
        <taxon>Endopterygota</taxon>
        <taxon>Diptera</taxon>
        <taxon>Brachycera</taxon>
        <taxon>Muscomorpha</taxon>
        <taxon>Ephydroidea</taxon>
        <taxon>Drosophilidae</taxon>
        <taxon>Drosophila</taxon>
        <taxon>Sophophora</taxon>
    </lineage>
</organism>
<reference evidence="2" key="1">
    <citation type="journal article" date="2003" name="Genome Biol.">
        <title>An integrated gene annotation and transcriptional profiling approach towards the full gene content of the Drosophila genome.</title>
        <authorList>
            <person name="Hild M."/>
            <person name="Beckmann B."/>
            <person name="Haas S.A."/>
            <person name="Koch B."/>
            <person name="Solovyev V."/>
            <person name="Busold C."/>
            <person name="Fellenberg K."/>
            <person name="Boutros M."/>
            <person name="Vingron M."/>
            <person name="Sauer F."/>
            <person name="Hoheisel J.D."/>
            <person name="Paro R."/>
        </authorList>
    </citation>
    <scope>NUCLEOTIDE SEQUENCE</scope>
</reference>
<evidence type="ECO:0000256" key="1">
    <source>
        <dbReference type="SAM" id="MobiDB-lite"/>
    </source>
</evidence>
<dbReference type="EMBL" id="BK003160">
    <property type="protein sequence ID" value="DAA03360.1"/>
    <property type="molecule type" value="Genomic_DNA"/>
</dbReference>